<comment type="caution">
    <text evidence="1">The sequence shown here is derived from an EMBL/GenBank/DDBJ whole genome shotgun (WGS) entry which is preliminary data.</text>
</comment>
<accession>A0AAW0G9P7</accession>
<name>A0AAW0G9P7_9APHY</name>
<dbReference type="Proteomes" id="UP001385951">
    <property type="component" value="Unassembled WGS sequence"/>
</dbReference>
<dbReference type="AlphaFoldDB" id="A0AAW0G9P7"/>
<evidence type="ECO:0000313" key="2">
    <source>
        <dbReference type="Proteomes" id="UP001385951"/>
    </source>
</evidence>
<protein>
    <submittedName>
        <fullName evidence="1">Uncharacterized protein</fullName>
    </submittedName>
</protein>
<dbReference type="EMBL" id="JASBNA010000011">
    <property type="protein sequence ID" value="KAK7688099.1"/>
    <property type="molecule type" value="Genomic_DNA"/>
</dbReference>
<keyword evidence="2" id="KW-1185">Reference proteome</keyword>
<gene>
    <name evidence="1" type="ORF">QCA50_008469</name>
</gene>
<reference evidence="1 2" key="1">
    <citation type="submission" date="2022-09" db="EMBL/GenBank/DDBJ databases">
        <authorList>
            <person name="Palmer J.M."/>
        </authorList>
    </citation>
    <scope>NUCLEOTIDE SEQUENCE [LARGE SCALE GENOMIC DNA]</scope>
    <source>
        <strain evidence="1 2">DSM 7382</strain>
    </source>
</reference>
<evidence type="ECO:0000313" key="1">
    <source>
        <dbReference type="EMBL" id="KAK7688099.1"/>
    </source>
</evidence>
<sequence>MVDRPNIFSSAHVYELAKRPPNHTHALTPDLLALYIGHQQDSGLDVILLNVGAKGRLGAYNVDHIKHP</sequence>
<organism evidence="1 2">
    <name type="scientific">Cerrena zonata</name>
    <dbReference type="NCBI Taxonomy" id="2478898"/>
    <lineage>
        <taxon>Eukaryota</taxon>
        <taxon>Fungi</taxon>
        <taxon>Dikarya</taxon>
        <taxon>Basidiomycota</taxon>
        <taxon>Agaricomycotina</taxon>
        <taxon>Agaricomycetes</taxon>
        <taxon>Polyporales</taxon>
        <taxon>Cerrenaceae</taxon>
        <taxon>Cerrena</taxon>
    </lineage>
</organism>
<proteinExistence type="predicted"/>